<reference evidence="3" key="1">
    <citation type="submission" date="2022-08" db="EMBL/GenBank/DDBJ databases">
        <authorList>
            <consortium name="DOE Joint Genome Institute"/>
            <person name="Min B."/>
            <person name="Riley R."/>
            <person name="Sierra-Patev S."/>
            <person name="Naranjo-Ortiz M."/>
            <person name="Looney B."/>
            <person name="Konkel Z."/>
            <person name="Slot J.C."/>
            <person name="Sakamoto Y."/>
            <person name="Steenwyk J.L."/>
            <person name="Rokas A."/>
            <person name="Carro J."/>
            <person name="Camarero S."/>
            <person name="Ferreira P."/>
            <person name="Molpeceres G."/>
            <person name="Ruiz-Duenas F.J."/>
            <person name="Serrano A."/>
            <person name="Henrissat B."/>
            <person name="Drula E."/>
            <person name="Hughes K.W."/>
            <person name="Mata J.L."/>
            <person name="Ishikawa N.K."/>
            <person name="Vargas-Isla R."/>
            <person name="Ushijima S."/>
            <person name="Smith C.A."/>
            <person name="Ahrendt S."/>
            <person name="Andreopoulos W."/>
            <person name="He G."/>
            <person name="Labutti K."/>
            <person name="Lipzen A."/>
            <person name="Ng V."/>
            <person name="Sandor L."/>
            <person name="Barry K."/>
            <person name="Martinez A.T."/>
            <person name="Xiao Y."/>
            <person name="Gibbons J.G."/>
            <person name="Terashima K."/>
            <person name="Hibbett D.S."/>
            <person name="Grigoriev I.V."/>
        </authorList>
    </citation>
    <scope>NUCLEOTIDE SEQUENCE</scope>
    <source>
        <strain evidence="3">TFB10827</strain>
    </source>
</reference>
<feature type="compositionally biased region" description="Pro residues" evidence="1">
    <location>
        <begin position="69"/>
        <end position="94"/>
    </location>
</feature>
<evidence type="ECO:0000313" key="4">
    <source>
        <dbReference type="Proteomes" id="UP001163828"/>
    </source>
</evidence>
<dbReference type="Proteomes" id="UP001163828">
    <property type="component" value="Unassembled WGS sequence"/>
</dbReference>
<evidence type="ECO:0000256" key="1">
    <source>
        <dbReference type="SAM" id="MobiDB-lite"/>
    </source>
</evidence>
<protein>
    <submittedName>
        <fullName evidence="3">Uncharacterized protein</fullName>
    </submittedName>
</protein>
<accession>A0ABQ8QHW5</accession>
<name>A0ABQ8QHW5_9AGAR</name>
<feature type="compositionally biased region" description="Basic and acidic residues" evidence="1">
    <location>
        <begin position="173"/>
        <end position="189"/>
    </location>
</feature>
<dbReference type="EMBL" id="MU790566">
    <property type="protein sequence ID" value="KAJ3998115.1"/>
    <property type="molecule type" value="Genomic_DNA"/>
</dbReference>
<feature type="region of interest" description="Disordered" evidence="1">
    <location>
        <begin position="38"/>
        <end position="189"/>
    </location>
</feature>
<keyword evidence="2" id="KW-0732">Signal</keyword>
<feature type="signal peptide" evidence="2">
    <location>
        <begin position="1"/>
        <end position="19"/>
    </location>
</feature>
<gene>
    <name evidence="3" type="ORF">F5050DRAFT_1710797</name>
</gene>
<evidence type="ECO:0000313" key="3">
    <source>
        <dbReference type="EMBL" id="KAJ3998115.1"/>
    </source>
</evidence>
<feature type="chain" id="PRO_5045751236" evidence="2">
    <location>
        <begin position="20"/>
        <end position="189"/>
    </location>
</feature>
<evidence type="ECO:0000256" key="2">
    <source>
        <dbReference type="SAM" id="SignalP"/>
    </source>
</evidence>
<comment type="caution">
    <text evidence="3">The sequence shown here is derived from an EMBL/GenBank/DDBJ whole genome shotgun (WGS) entry which is preliminary data.</text>
</comment>
<keyword evidence="4" id="KW-1185">Reference proteome</keyword>
<sequence>MRTTTLFLSITLAFTLVNASYPSDANIGGSELLARLTEEDGDKGEVDPDVLSKFPKPPSKTPYLIVSPPSVPPLSGPPPNRWLPPLPPPPPIPLKNPLRAAKAQAALTPVKPKTGHPEHPHAARTLAKGLPQDPAIANTVTSDSTVASAITGKGSSPSPQGYRGRSANKKRGDRSYDRRRIVHWGEENE</sequence>
<feature type="compositionally biased region" description="Polar residues" evidence="1">
    <location>
        <begin position="138"/>
        <end position="159"/>
    </location>
</feature>
<organism evidence="3 4">
    <name type="scientific">Lentinula boryana</name>
    <dbReference type="NCBI Taxonomy" id="40481"/>
    <lineage>
        <taxon>Eukaryota</taxon>
        <taxon>Fungi</taxon>
        <taxon>Dikarya</taxon>
        <taxon>Basidiomycota</taxon>
        <taxon>Agaricomycotina</taxon>
        <taxon>Agaricomycetes</taxon>
        <taxon>Agaricomycetidae</taxon>
        <taxon>Agaricales</taxon>
        <taxon>Marasmiineae</taxon>
        <taxon>Omphalotaceae</taxon>
        <taxon>Lentinula</taxon>
    </lineage>
</organism>
<proteinExistence type="predicted"/>